<accession>A0ABW5QXQ4</accession>
<sequence length="318" mass="35624">MKAFITGIAGFAGSFLAEHLLAYGMEVSGTVRNTSKEDHIRHLLPYIRLHACDLRDKAAVNNAIREAKPDYIFHLAAQSDVPSSWQHSIETLYNNFACQTHLLEAVRTYRADCKILIAGSSEQYGYVKPDELPVKETNPFRPLNPYAISKITQEHIGYQYYKSYGLQIVTVRAFHHTGPRRGENFVTSSFAKQIAEIESGLKAPVLYVGNLEAKRDFLDVRDVARAYRLALECCDSGEAYNVASGRSMSIREVLGILLSLTDSDIDIQVEASRLRPADSAEVSGDYSKLHSKTGWKPEIAIEQTMADLLNYWRAKITS</sequence>
<proteinExistence type="predicted"/>
<evidence type="ECO:0000259" key="1">
    <source>
        <dbReference type="Pfam" id="PF16363"/>
    </source>
</evidence>
<dbReference type="Pfam" id="PF16363">
    <property type="entry name" value="GDP_Man_Dehyd"/>
    <property type="match status" value="1"/>
</dbReference>
<dbReference type="Gene3D" id="3.90.25.10">
    <property type="entry name" value="UDP-galactose 4-epimerase, domain 1"/>
    <property type="match status" value="1"/>
</dbReference>
<dbReference type="PANTHER" id="PTHR43000">
    <property type="entry name" value="DTDP-D-GLUCOSE 4,6-DEHYDRATASE-RELATED"/>
    <property type="match status" value="1"/>
</dbReference>
<dbReference type="CDD" id="cd05260">
    <property type="entry name" value="GDP_MD_SDR_e"/>
    <property type="match status" value="1"/>
</dbReference>
<dbReference type="Gene3D" id="3.40.50.720">
    <property type="entry name" value="NAD(P)-binding Rossmann-like Domain"/>
    <property type="match status" value="1"/>
</dbReference>
<evidence type="ECO:0000313" key="3">
    <source>
        <dbReference type="Proteomes" id="UP001597493"/>
    </source>
</evidence>
<gene>
    <name evidence="2" type="ORF">ACFSW5_12165</name>
</gene>
<organism evidence="2 3">
    <name type="scientific">Paenibacillus thailandensis</name>
    <dbReference type="NCBI Taxonomy" id="393250"/>
    <lineage>
        <taxon>Bacteria</taxon>
        <taxon>Bacillati</taxon>
        <taxon>Bacillota</taxon>
        <taxon>Bacilli</taxon>
        <taxon>Bacillales</taxon>
        <taxon>Paenibacillaceae</taxon>
        <taxon>Paenibacillus</taxon>
    </lineage>
</organism>
<reference evidence="3" key="1">
    <citation type="journal article" date="2019" name="Int. J. Syst. Evol. Microbiol.">
        <title>The Global Catalogue of Microorganisms (GCM) 10K type strain sequencing project: providing services to taxonomists for standard genome sequencing and annotation.</title>
        <authorList>
            <consortium name="The Broad Institute Genomics Platform"/>
            <consortium name="The Broad Institute Genome Sequencing Center for Infectious Disease"/>
            <person name="Wu L."/>
            <person name="Ma J."/>
        </authorList>
    </citation>
    <scope>NUCLEOTIDE SEQUENCE [LARGE SCALE GENOMIC DNA]</scope>
    <source>
        <strain evidence="3">TISTR 1827</strain>
    </source>
</reference>
<dbReference type="InterPro" id="IPR036291">
    <property type="entry name" value="NAD(P)-bd_dom_sf"/>
</dbReference>
<comment type="caution">
    <text evidence="2">The sequence shown here is derived from an EMBL/GenBank/DDBJ whole genome shotgun (WGS) entry which is preliminary data.</text>
</comment>
<name>A0ABW5QXQ4_9BACL</name>
<dbReference type="SUPFAM" id="SSF51735">
    <property type="entry name" value="NAD(P)-binding Rossmann-fold domains"/>
    <property type="match status" value="1"/>
</dbReference>
<protein>
    <submittedName>
        <fullName evidence="2">GDP-mannose 4,6-dehydratase</fullName>
    </submittedName>
</protein>
<feature type="domain" description="NAD(P)-binding" evidence="1">
    <location>
        <begin position="4"/>
        <end position="307"/>
    </location>
</feature>
<evidence type="ECO:0000313" key="2">
    <source>
        <dbReference type="EMBL" id="MFD2661005.1"/>
    </source>
</evidence>
<dbReference type="Proteomes" id="UP001597493">
    <property type="component" value="Unassembled WGS sequence"/>
</dbReference>
<dbReference type="RefSeq" id="WP_379273258.1">
    <property type="nucleotide sequence ID" value="NZ_JBHUGT010000002.1"/>
</dbReference>
<dbReference type="InterPro" id="IPR016040">
    <property type="entry name" value="NAD(P)-bd_dom"/>
</dbReference>
<dbReference type="EMBL" id="JBHUMY010000012">
    <property type="protein sequence ID" value="MFD2661005.1"/>
    <property type="molecule type" value="Genomic_DNA"/>
</dbReference>
<keyword evidence="3" id="KW-1185">Reference proteome</keyword>